<dbReference type="Proteomes" id="UP000030700">
    <property type="component" value="Unassembled WGS sequence"/>
</dbReference>
<keyword evidence="5" id="KW-1185">Reference proteome</keyword>
<keyword evidence="1 3" id="KW-0963">Cytoplasm</keyword>
<dbReference type="AlphaFoldDB" id="A0A081BPL1"/>
<dbReference type="InterPro" id="IPR015946">
    <property type="entry name" value="KH_dom-like_a/b"/>
</dbReference>
<sequence length="76" mass="8458">MKELVEYIVKLLVDQPEQVVVTEIHSEKTIVIELKVAKTDIGKIIGKEGNTARAMRTILNAAGRKLGSRCILEILE</sequence>
<comment type="subunit">
    <text evidence="3">Forms a complex with KhpB.</text>
</comment>
<dbReference type="STRING" id="1499966.U14_03578"/>
<dbReference type="PANTHER" id="PTHR34654">
    <property type="entry name" value="UPF0109 PROTEIN SCO5592"/>
    <property type="match status" value="1"/>
</dbReference>
<dbReference type="GO" id="GO:0008360">
    <property type="term" value="P:regulation of cell shape"/>
    <property type="evidence" value="ECO:0007669"/>
    <property type="project" value="UniProtKB-KW"/>
</dbReference>
<evidence type="ECO:0000313" key="5">
    <source>
        <dbReference type="Proteomes" id="UP000030700"/>
    </source>
</evidence>
<dbReference type="NCBIfam" id="NF002201">
    <property type="entry name" value="PRK01064.1"/>
    <property type="match status" value="1"/>
</dbReference>
<keyword evidence="3" id="KW-0133">Cell shape</keyword>
<keyword evidence="2 3" id="KW-0694">RNA-binding</keyword>
<dbReference type="GO" id="GO:0003723">
    <property type="term" value="F:RNA binding"/>
    <property type="evidence" value="ECO:0007669"/>
    <property type="project" value="UniProtKB-UniRule"/>
</dbReference>
<keyword evidence="3" id="KW-0961">Cell wall biogenesis/degradation</keyword>
<dbReference type="HAMAP" id="MF_00088">
    <property type="entry name" value="KhpA"/>
    <property type="match status" value="1"/>
</dbReference>
<dbReference type="PROSITE" id="PS50084">
    <property type="entry name" value="KH_TYPE_1"/>
    <property type="match status" value="1"/>
</dbReference>
<protein>
    <recommendedName>
        <fullName evidence="3">RNA-binding protein KhpA</fullName>
    </recommendedName>
    <alternativeName>
        <fullName evidence="3">KH-domain protein A</fullName>
    </alternativeName>
</protein>
<dbReference type="GO" id="GO:0005737">
    <property type="term" value="C:cytoplasm"/>
    <property type="evidence" value="ECO:0007669"/>
    <property type="project" value="UniProtKB-SubCell"/>
</dbReference>
<gene>
    <name evidence="3" type="primary">khpA</name>
    <name evidence="4" type="ORF">U14_03578</name>
</gene>
<dbReference type="InterPro" id="IPR020627">
    <property type="entry name" value="KhpA"/>
</dbReference>
<reference evidence="4" key="1">
    <citation type="journal article" date="2015" name="PeerJ">
        <title>First genomic representation of candidate bacterial phylum KSB3 points to enhanced environmental sensing as a trigger of wastewater bulking.</title>
        <authorList>
            <person name="Sekiguchi Y."/>
            <person name="Ohashi A."/>
            <person name="Parks D.H."/>
            <person name="Yamauchi T."/>
            <person name="Tyson G.W."/>
            <person name="Hugenholtz P."/>
        </authorList>
    </citation>
    <scope>NUCLEOTIDE SEQUENCE [LARGE SCALE GENOMIC DNA]</scope>
</reference>
<dbReference type="InterPro" id="IPR009019">
    <property type="entry name" value="KH_sf_prok-type"/>
</dbReference>
<dbReference type="Pfam" id="PF13083">
    <property type="entry name" value="KH_KhpA-B"/>
    <property type="match status" value="1"/>
</dbReference>
<dbReference type="GO" id="GO:0071555">
    <property type="term" value="P:cell wall organization"/>
    <property type="evidence" value="ECO:0007669"/>
    <property type="project" value="UniProtKB-KW"/>
</dbReference>
<name>A0A081BPL1_9BACT</name>
<comment type="function">
    <text evidence="3">A probable RNA chaperone. Forms a complex with KhpB which binds to cellular RNA and controls its expression. Plays a role in peptidoglycan (PG) homeostasis and cell length regulation.</text>
</comment>
<proteinExistence type="inferred from homology"/>
<organism evidence="4">
    <name type="scientific">Candidatus Moduliflexus flocculans</name>
    <dbReference type="NCBI Taxonomy" id="1499966"/>
    <lineage>
        <taxon>Bacteria</taxon>
        <taxon>Candidatus Moduliflexota</taxon>
        <taxon>Candidatus Moduliflexia</taxon>
        <taxon>Candidatus Moduliflexales</taxon>
        <taxon>Candidatus Moduliflexaceae</taxon>
    </lineage>
</organism>
<evidence type="ECO:0000256" key="2">
    <source>
        <dbReference type="ARBA" id="ARBA00022884"/>
    </source>
</evidence>
<evidence type="ECO:0000313" key="4">
    <source>
        <dbReference type="EMBL" id="GAK52327.1"/>
    </source>
</evidence>
<evidence type="ECO:0000256" key="3">
    <source>
        <dbReference type="HAMAP-Rule" id="MF_00088"/>
    </source>
</evidence>
<dbReference type="GO" id="GO:0009252">
    <property type="term" value="P:peptidoglycan biosynthetic process"/>
    <property type="evidence" value="ECO:0007669"/>
    <property type="project" value="UniProtKB-UniRule"/>
</dbReference>
<comment type="subcellular location">
    <subcellularLocation>
        <location evidence="3">Cytoplasm</location>
    </subcellularLocation>
</comment>
<dbReference type="EMBL" id="DF820458">
    <property type="protein sequence ID" value="GAK52327.1"/>
    <property type="molecule type" value="Genomic_DNA"/>
</dbReference>
<dbReference type="SUPFAM" id="SSF54814">
    <property type="entry name" value="Prokaryotic type KH domain (KH-domain type II)"/>
    <property type="match status" value="1"/>
</dbReference>
<dbReference type="Gene3D" id="3.30.300.20">
    <property type="match status" value="1"/>
</dbReference>
<accession>A0A081BPL1</accession>
<dbReference type="CDD" id="cd22533">
    <property type="entry name" value="KH-II_YlqC-like"/>
    <property type="match status" value="1"/>
</dbReference>
<evidence type="ECO:0000256" key="1">
    <source>
        <dbReference type="ARBA" id="ARBA00022490"/>
    </source>
</evidence>
<comment type="similarity">
    <text evidence="3">Belongs to the KhpA RNA-binding protein family.</text>
</comment>
<keyword evidence="3" id="KW-0143">Chaperone</keyword>
<dbReference type="PANTHER" id="PTHR34654:SF1">
    <property type="entry name" value="RNA-BINDING PROTEIN KHPA"/>
    <property type="match status" value="1"/>
</dbReference>
<dbReference type="HOGENOM" id="CLU_132074_1_0_0"/>